<dbReference type="eggNOG" id="ENOG5033162">
    <property type="taxonomic scope" value="Bacteria"/>
</dbReference>
<organism evidence="1 2">
    <name type="scientific">Nocardioides simplex</name>
    <name type="common">Arthrobacter simplex</name>
    <dbReference type="NCBI Taxonomy" id="2045"/>
    <lineage>
        <taxon>Bacteria</taxon>
        <taxon>Bacillati</taxon>
        <taxon>Actinomycetota</taxon>
        <taxon>Actinomycetes</taxon>
        <taxon>Propionibacteriales</taxon>
        <taxon>Nocardioidaceae</taxon>
        <taxon>Pimelobacter</taxon>
    </lineage>
</organism>
<dbReference type="OrthoDB" id="3483205at2"/>
<sequence>MTGPVRIQRQRTAGWRAPLGTIYVGRPTPWGNPFPVARTAGGMFPRADAVRMYRELVVDGATTFDGHQFARTDRRGPLHVPTVADIRRVLAGHDLACWCPLKDADGKPVPCHADVLLELANE</sequence>
<dbReference type="GeneID" id="96607726"/>
<dbReference type="InterPro" id="IPR025475">
    <property type="entry name" value="DUF4326"/>
</dbReference>
<evidence type="ECO:0000313" key="2">
    <source>
        <dbReference type="Proteomes" id="UP000030300"/>
    </source>
</evidence>
<proteinExistence type="predicted"/>
<dbReference type="Proteomes" id="UP000030300">
    <property type="component" value="Chromosome"/>
</dbReference>
<name>A0A0A1DKB8_NOCSI</name>
<protein>
    <submittedName>
        <fullName evidence="1">Phage protein</fullName>
    </submittedName>
</protein>
<accession>A0A0A1DKB8</accession>
<dbReference type="Pfam" id="PF14216">
    <property type="entry name" value="DUF4326"/>
    <property type="match status" value="1"/>
</dbReference>
<gene>
    <name evidence="1" type="ORF">KR76_01830</name>
</gene>
<dbReference type="EMBL" id="CP009896">
    <property type="protein sequence ID" value="AIY15820.1"/>
    <property type="molecule type" value="Genomic_DNA"/>
</dbReference>
<dbReference type="AlphaFoldDB" id="A0A0A1DKB8"/>
<dbReference type="STRING" id="2045.KR76_01830"/>
<dbReference type="HOGENOM" id="CLU_145372_0_0_11"/>
<evidence type="ECO:0000313" key="1">
    <source>
        <dbReference type="EMBL" id="AIY15820.1"/>
    </source>
</evidence>
<dbReference type="KEGG" id="psim:KR76_01830"/>
<keyword evidence="2" id="KW-1185">Reference proteome</keyword>
<dbReference type="RefSeq" id="WP_038676208.1">
    <property type="nucleotide sequence ID" value="NZ_BJMC01000025.1"/>
</dbReference>
<reference evidence="1 2" key="1">
    <citation type="journal article" date="2015" name="Genome Announc.">
        <title>Complete Genome Sequence of Steroid-Transforming Nocardioides simplex VKM Ac-2033D.</title>
        <authorList>
            <person name="Shtratnikova V.Y."/>
            <person name="Schelkunov M.I."/>
            <person name="Pekov Y.A."/>
            <person name="Fokina V.V."/>
            <person name="Logacheva M.D."/>
            <person name="Sokolov S.L."/>
            <person name="Bragin E.Y."/>
            <person name="Ashapkin V.V."/>
            <person name="Donova M.V."/>
        </authorList>
    </citation>
    <scope>NUCLEOTIDE SEQUENCE [LARGE SCALE GENOMIC DNA]</scope>
    <source>
        <strain evidence="1 2">VKM Ac-2033D</strain>
    </source>
</reference>